<evidence type="ECO:0000256" key="3">
    <source>
        <dbReference type="ARBA" id="ARBA00023163"/>
    </source>
</evidence>
<dbReference type="Proteomes" id="UP000295727">
    <property type="component" value="Plasmid unnamed1"/>
</dbReference>
<keyword evidence="1" id="KW-0805">Transcription regulation</keyword>
<dbReference type="Gene3D" id="1.10.10.10">
    <property type="entry name" value="Winged helix-like DNA-binding domain superfamily/Winged helix DNA-binding domain"/>
    <property type="match status" value="1"/>
</dbReference>
<proteinExistence type="predicted"/>
<feature type="domain" description="HTH luxR-type" evidence="4">
    <location>
        <begin position="169"/>
        <end position="234"/>
    </location>
</feature>
<dbReference type="InterPro" id="IPR000792">
    <property type="entry name" value="Tscrpt_reg_LuxR_C"/>
</dbReference>
<dbReference type="Gene3D" id="3.30.450.80">
    <property type="entry name" value="Transcription factor LuxR-like, autoinducer-binding domain"/>
    <property type="match status" value="1"/>
</dbReference>
<protein>
    <submittedName>
        <fullName evidence="5">HTH domain-containing protein</fullName>
    </submittedName>
</protein>
<dbReference type="AlphaFoldDB" id="A0A4P7D6C8"/>
<evidence type="ECO:0000259" key="4">
    <source>
        <dbReference type="PROSITE" id="PS50043"/>
    </source>
</evidence>
<keyword evidence="6" id="KW-1185">Reference proteome</keyword>
<evidence type="ECO:0000256" key="2">
    <source>
        <dbReference type="ARBA" id="ARBA00023125"/>
    </source>
</evidence>
<evidence type="ECO:0000313" key="5">
    <source>
        <dbReference type="EMBL" id="QBR04269.1"/>
    </source>
</evidence>
<dbReference type="PROSITE" id="PS00622">
    <property type="entry name" value="HTH_LUXR_1"/>
    <property type="match status" value="1"/>
</dbReference>
<dbReference type="SMART" id="SM00421">
    <property type="entry name" value="HTH_LUXR"/>
    <property type="match status" value="1"/>
</dbReference>
<dbReference type="PANTHER" id="PTHR44688">
    <property type="entry name" value="DNA-BINDING TRANSCRIPTIONAL ACTIVATOR DEVR_DOSR"/>
    <property type="match status" value="1"/>
</dbReference>
<dbReference type="OrthoDB" id="8994109at2"/>
<dbReference type="PRINTS" id="PR00038">
    <property type="entry name" value="HTHLUXR"/>
</dbReference>
<dbReference type="InterPro" id="IPR016032">
    <property type="entry name" value="Sig_transdc_resp-reg_C-effctor"/>
</dbReference>
<dbReference type="RefSeq" id="WP_134760496.1">
    <property type="nucleotide sequence ID" value="NZ_CP038152.1"/>
</dbReference>
<dbReference type="GO" id="GO:0003677">
    <property type="term" value="F:DNA binding"/>
    <property type="evidence" value="ECO:0007669"/>
    <property type="project" value="UniProtKB-KW"/>
</dbReference>
<gene>
    <name evidence="5" type="ORF">E1956_44930</name>
</gene>
<dbReference type="GO" id="GO:0006355">
    <property type="term" value="P:regulation of DNA-templated transcription"/>
    <property type="evidence" value="ECO:0007669"/>
    <property type="project" value="InterPro"/>
</dbReference>
<dbReference type="Pfam" id="PF03472">
    <property type="entry name" value="Autoind_bind"/>
    <property type="match status" value="1"/>
</dbReference>
<dbReference type="Pfam" id="PF00196">
    <property type="entry name" value="GerE"/>
    <property type="match status" value="1"/>
</dbReference>
<dbReference type="SUPFAM" id="SSF75516">
    <property type="entry name" value="Pheromone-binding domain of LuxR-like quorum-sensing transcription factors"/>
    <property type="match status" value="1"/>
</dbReference>
<reference evidence="5 6" key="1">
    <citation type="submission" date="2019-03" db="EMBL/GenBank/DDBJ databases">
        <title>Paraburkholderia sp. 7MH5, isolated from subtropical forest soil.</title>
        <authorList>
            <person name="Gao Z.-H."/>
            <person name="Qiu L.-H."/>
        </authorList>
    </citation>
    <scope>NUCLEOTIDE SEQUENCE [LARGE SCALE GENOMIC DNA]</scope>
    <source>
        <strain evidence="5 6">7MH5</strain>
        <plasmid evidence="5 6">unnamed1</plasmid>
    </source>
</reference>
<keyword evidence="2" id="KW-0238">DNA-binding</keyword>
<sequence length="237" mass="26887">MELSVDDLLNAADEMELIPLVKRAVQAHGADWFVFVTLHPSDYSDSRSTYRFLIGCRPEWCQLYNAHRWYLTDPCLEYARSNTAPLLGSALPVRTAGQQRMLAVAAKYGFRSGYVVPVHTSERGRIGILYLGSDRPPEQMEPRFHEARPFFRALAMELLEWSSGAVREEALQTTGLTHEELRLLGLVKTGFTATDIANELQVSSMTVYRQFQRINEKLHVSRITAAVKFAEEHDLLA</sequence>
<keyword evidence="5" id="KW-0614">Plasmid</keyword>
<dbReference type="KEGG" id="ppai:E1956_44930"/>
<evidence type="ECO:0000256" key="1">
    <source>
        <dbReference type="ARBA" id="ARBA00023015"/>
    </source>
</evidence>
<dbReference type="SUPFAM" id="SSF46894">
    <property type="entry name" value="C-terminal effector domain of the bipartite response regulators"/>
    <property type="match status" value="1"/>
</dbReference>
<organism evidence="5 6">
    <name type="scientific">Paraburkholderia pallida</name>
    <dbReference type="NCBI Taxonomy" id="2547399"/>
    <lineage>
        <taxon>Bacteria</taxon>
        <taxon>Pseudomonadati</taxon>
        <taxon>Pseudomonadota</taxon>
        <taxon>Betaproteobacteria</taxon>
        <taxon>Burkholderiales</taxon>
        <taxon>Burkholderiaceae</taxon>
        <taxon>Paraburkholderia</taxon>
    </lineage>
</organism>
<accession>A0A4P7D6C8</accession>
<dbReference type="PROSITE" id="PS50043">
    <property type="entry name" value="HTH_LUXR_2"/>
    <property type="match status" value="1"/>
</dbReference>
<keyword evidence="3" id="KW-0804">Transcription</keyword>
<dbReference type="InterPro" id="IPR005143">
    <property type="entry name" value="TF_LuxR_autoind-bd_dom"/>
</dbReference>
<geneLocation type="plasmid" evidence="5 6">
    <name>unnamed1</name>
</geneLocation>
<evidence type="ECO:0000313" key="6">
    <source>
        <dbReference type="Proteomes" id="UP000295727"/>
    </source>
</evidence>
<dbReference type="InterPro" id="IPR036388">
    <property type="entry name" value="WH-like_DNA-bd_sf"/>
</dbReference>
<name>A0A4P7D6C8_9BURK</name>
<dbReference type="PANTHER" id="PTHR44688:SF16">
    <property type="entry name" value="DNA-BINDING TRANSCRIPTIONAL ACTIVATOR DEVR_DOSR"/>
    <property type="match status" value="1"/>
</dbReference>
<dbReference type="InterPro" id="IPR036693">
    <property type="entry name" value="TF_LuxR_autoind-bd_dom_sf"/>
</dbReference>
<dbReference type="EMBL" id="CP038152">
    <property type="protein sequence ID" value="QBR04269.1"/>
    <property type="molecule type" value="Genomic_DNA"/>
</dbReference>